<feature type="signal peptide" evidence="2">
    <location>
        <begin position="1"/>
        <end position="16"/>
    </location>
</feature>
<dbReference type="EMBL" id="JAGSSW010000004">
    <property type="protein sequence ID" value="MBR8463990.1"/>
    <property type="molecule type" value="Genomic_DNA"/>
</dbReference>
<keyword evidence="4" id="KW-1185">Reference proteome</keyword>
<keyword evidence="2" id="KW-0732">Signal</keyword>
<dbReference type="Gene3D" id="2.30.30.40">
    <property type="entry name" value="SH3 Domains"/>
    <property type="match status" value="1"/>
</dbReference>
<proteinExistence type="predicted"/>
<evidence type="ECO:0000313" key="4">
    <source>
        <dbReference type="Proteomes" id="UP000682951"/>
    </source>
</evidence>
<accession>A0ABS5HI85</accession>
<feature type="chain" id="PRO_5047369090" evidence="2">
    <location>
        <begin position="17"/>
        <end position="438"/>
    </location>
</feature>
<reference evidence="3 4" key="1">
    <citation type="submission" date="2021-04" db="EMBL/GenBank/DDBJ databases">
        <title>Molecular and phenotypic characterization and identification of bacterial isolates recovered from the Anatolian ground squirrels (Spermophilus xanthoprymnus) and which have the potential to form a new species in the Campylobacter genus.</title>
        <authorList>
            <person name="Aydin F."/>
            <person name="Abay S."/>
            <person name="Kayman T."/>
            <person name="Karakaya E."/>
            <person name="Mustak H.K."/>
            <person name="Mustak I.B."/>
            <person name="Bilgin N."/>
            <person name="Duzler A."/>
            <person name="Sahin O."/>
            <person name="Guran O."/>
            <person name="Saticioglu I.B."/>
        </authorList>
    </citation>
    <scope>NUCLEOTIDE SEQUENCE [LARGE SCALE GENOMIC DNA]</scope>
    <source>
        <strain evidence="4">faydin-G24</strain>
    </source>
</reference>
<evidence type="ECO:0000313" key="3">
    <source>
        <dbReference type="EMBL" id="MBR8463990.1"/>
    </source>
</evidence>
<organism evidence="3 4">
    <name type="scientific">Campylobacter anatolicus</name>
    <dbReference type="NCBI Taxonomy" id="2829105"/>
    <lineage>
        <taxon>Bacteria</taxon>
        <taxon>Pseudomonadati</taxon>
        <taxon>Campylobacterota</taxon>
        <taxon>Epsilonproteobacteria</taxon>
        <taxon>Campylobacterales</taxon>
        <taxon>Campylobacteraceae</taxon>
        <taxon>Campylobacter</taxon>
    </lineage>
</organism>
<comment type="caution">
    <text evidence="3">The sequence shown here is derived from an EMBL/GenBank/DDBJ whole genome shotgun (WGS) entry which is preliminary data.</text>
</comment>
<dbReference type="RefSeq" id="WP_212141992.1">
    <property type="nucleotide sequence ID" value="NZ_JAGSSW010000004.1"/>
</dbReference>
<protein>
    <submittedName>
        <fullName evidence="3">SH3 domain-containing protein</fullName>
    </submittedName>
</protein>
<name>A0ABS5HI85_9BACT</name>
<keyword evidence="1" id="KW-0472">Membrane</keyword>
<keyword evidence="1" id="KW-0812">Transmembrane</keyword>
<evidence type="ECO:0000256" key="1">
    <source>
        <dbReference type="SAM" id="Phobius"/>
    </source>
</evidence>
<keyword evidence="1" id="KW-1133">Transmembrane helix</keyword>
<gene>
    <name evidence="3" type="ORF">KDD93_05295</name>
</gene>
<feature type="transmembrane region" description="Helical" evidence="1">
    <location>
        <begin position="360"/>
        <end position="377"/>
    </location>
</feature>
<dbReference type="Proteomes" id="UP000682951">
    <property type="component" value="Unassembled WGS sequence"/>
</dbReference>
<evidence type="ECO:0000256" key="2">
    <source>
        <dbReference type="SAM" id="SignalP"/>
    </source>
</evidence>
<sequence length="438" mass="49985">MLKILLPLLLVINLYAADRSSEVSVFDMMDNAREDKLVNQPQSHPTSQLPTLNSVQISPETNTDISSKLTTPQTLTPDQLKNIIPTNEPDISVPDSQIYERIKAKELLLQSTNMPRSVIVGEIFSIDVTANTQSELELEFNTQVDETNIKWLNSKNLEWVSLGGGKYIAKFYLEAKNINAKSVRISLNLKRNGEYYQHANINVFMPKLKELRSDENYNHIVADSLEVKKFKTTKFDDINNIMVVEIVGKNVDLSAFYIENKTILKQGVDTIVGDFNSQSAYYFAVFKPNKKTLDFNYYNLKKAKFESFSLPVSVEDDDVSTQIGLNPKQSELNTYKDIAIYSLATLFFILALIRRKFSYFFVAAVFITLGIYTYNPFGKAVLKPNVSVSILPTRNSTIFYTSQTKEDIEILGDKEEWYKILFKDGKIGWVNRDDLIKN</sequence>